<evidence type="ECO:0000256" key="6">
    <source>
        <dbReference type="ARBA" id="ARBA00023166"/>
    </source>
</evidence>
<dbReference type="InterPro" id="IPR011993">
    <property type="entry name" value="PH-like_dom_sf"/>
</dbReference>
<keyword evidence="10" id="KW-0449">Lipoprotein</keyword>
<keyword evidence="10" id="KW-0675">Receptor</keyword>
<evidence type="ECO:0000256" key="5">
    <source>
        <dbReference type="ARBA" id="ARBA00023098"/>
    </source>
</evidence>
<comment type="caution">
    <text evidence="10">The sequence shown here is derived from an EMBL/GenBank/DDBJ whole genome shotgun (WGS) entry which is preliminary data.</text>
</comment>
<reference evidence="10 11" key="1">
    <citation type="submission" date="2019-03" db="EMBL/GenBank/DDBJ databases">
        <title>First draft genome of Liparis tanakae, snailfish: a comprehensive survey of snailfish specific genes.</title>
        <authorList>
            <person name="Kim W."/>
            <person name="Song I."/>
            <person name="Jeong J.-H."/>
            <person name="Kim D."/>
            <person name="Kim S."/>
            <person name="Ryu S."/>
            <person name="Song J.Y."/>
            <person name="Lee S.K."/>
        </authorList>
    </citation>
    <scope>NUCLEOTIDE SEQUENCE [LARGE SCALE GENOMIC DNA]</scope>
    <source>
        <tissue evidence="10">Muscle</tissue>
    </source>
</reference>
<sequence>MSRYGPFLLLHSKHGARLLFLLLSQEVRVHVHSASSSPWRPTRRSSPASQLPENWTDTREAVVEGMTFNLRRLGMTLVDQPKGEELSAAAVKRIVATAKAGGKKPQKVSLTVSPQGVVLHDGGGAGGGQLLEEVSIYRISYCTVDKLHDKVFAYIAQTPVNGTLECHAYLCPKRKVVRAESVCLGF</sequence>
<evidence type="ECO:0000313" key="10">
    <source>
        <dbReference type="EMBL" id="TNN25124.1"/>
    </source>
</evidence>
<keyword evidence="7" id="KW-0753">Steroid metabolism</keyword>
<dbReference type="GO" id="GO:0005769">
    <property type="term" value="C:early endosome"/>
    <property type="evidence" value="ECO:0007669"/>
    <property type="project" value="TreeGrafter"/>
</dbReference>
<evidence type="ECO:0000256" key="8">
    <source>
        <dbReference type="SAM" id="MobiDB-lite"/>
    </source>
</evidence>
<dbReference type="CDD" id="cd13159">
    <property type="entry name" value="PTB_LDLRAP-mammal-like"/>
    <property type="match status" value="1"/>
</dbReference>
<evidence type="ECO:0000259" key="9">
    <source>
        <dbReference type="SMART" id="SM00462"/>
    </source>
</evidence>
<dbReference type="PANTHER" id="PTHR11232">
    <property type="entry name" value="PHOSPHOTYROSINE INTERACTION DOMAIN-CONTAINING FAMILY MEMBER"/>
    <property type="match status" value="1"/>
</dbReference>
<evidence type="ECO:0000256" key="1">
    <source>
        <dbReference type="ARBA" id="ARBA00004496"/>
    </source>
</evidence>
<dbReference type="GO" id="GO:0006897">
    <property type="term" value="P:endocytosis"/>
    <property type="evidence" value="ECO:0007669"/>
    <property type="project" value="UniProtKB-KW"/>
</dbReference>
<evidence type="ECO:0000256" key="7">
    <source>
        <dbReference type="ARBA" id="ARBA00023221"/>
    </source>
</evidence>
<accession>A0A4Z2E9C3</accession>
<evidence type="ECO:0000256" key="2">
    <source>
        <dbReference type="ARBA" id="ARBA00022490"/>
    </source>
</evidence>
<dbReference type="GO" id="GO:0008203">
    <property type="term" value="P:cholesterol metabolic process"/>
    <property type="evidence" value="ECO:0007669"/>
    <property type="project" value="UniProtKB-KW"/>
</dbReference>
<organism evidence="10 11">
    <name type="scientific">Liparis tanakae</name>
    <name type="common">Tanaka's snailfish</name>
    <dbReference type="NCBI Taxonomy" id="230148"/>
    <lineage>
        <taxon>Eukaryota</taxon>
        <taxon>Metazoa</taxon>
        <taxon>Chordata</taxon>
        <taxon>Craniata</taxon>
        <taxon>Vertebrata</taxon>
        <taxon>Euteleostomi</taxon>
        <taxon>Actinopterygii</taxon>
        <taxon>Neopterygii</taxon>
        <taxon>Teleostei</taxon>
        <taxon>Neoteleostei</taxon>
        <taxon>Acanthomorphata</taxon>
        <taxon>Eupercaria</taxon>
        <taxon>Perciformes</taxon>
        <taxon>Cottioidei</taxon>
        <taxon>Cottales</taxon>
        <taxon>Liparidae</taxon>
        <taxon>Liparis</taxon>
    </lineage>
</organism>
<feature type="region of interest" description="Disordered" evidence="8">
    <location>
        <begin position="33"/>
        <end position="53"/>
    </location>
</feature>
<keyword evidence="3" id="KW-0153">Cholesterol metabolism</keyword>
<keyword evidence="11" id="KW-1185">Reference proteome</keyword>
<keyword evidence="5" id="KW-0443">Lipid metabolism</keyword>
<dbReference type="AlphaFoldDB" id="A0A4Z2E9C3"/>
<dbReference type="PANTHER" id="PTHR11232:SF35">
    <property type="entry name" value="LOW DENSITY LIPOPROTEIN RECEPTOR ADAPTER PROTEIN 1"/>
    <property type="match status" value="1"/>
</dbReference>
<proteinExistence type="predicted"/>
<keyword evidence="6" id="KW-1207">Sterol metabolism</keyword>
<name>A0A4Z2E9C3_9TELE</name>
<dbReference type="Proteomes" id="UP000314294">
    <property type="component" value="Unassembled WGS sequence"/>
</dbReference>
<evidence type="ECO:0000313" key="11">
    <source>
        <dbReference type="Proteomes" id="UP000314294"/>
    </source>
</evidence>
<feature type="domain" description="PID" evidence="9">
    <location>
        <begin position="63"/>
        <end position="181"/>
    </location>
</feature>
<dbReference type="SMART" id="SM00462">
    <property type="entry name" value="PTB"/>
    <property type="match status" value="1"/>
</dbReference>
<dbReference type="EMBL" id="SRLO01013365">
    <property type="protein sequence ID" value="TNN25124.1"/>
    <property type="molecule type" value="Genomic_DNA"/>
</dbReference>
<evidence type="ECO:0000256" key="3">
    <source>
        <dbReference type="ARBA" id="ARBA00022548"/>
    </source>
</evidence>
<comment type="subcellular location">
    <subcellularLocation>
        <location evidence="1">Cytoplasm</location>
    </subcellularLocation>
</comment>
<gene>
    <name evidence="10" type="primary">ldlrap1-b_1</name>
    <name evidence="10" type="ORF">EYF80_064748</name>
</gene>
<dbReference type="OrthoDB" id="9999955at2759"/>
<keyword evidence="2" id="KW-0963">Cytoplasm</keyword>
<dbReference type="Gene3D" id="2.30.29.30">
    <property type="entry name" value="Pleckstrin-homology domain (PH domain)/Phosphotyrosine-binding domain (PTB)"/>
    <property type="match status" value="1"/>
</dbReference>
<dbReference type="InterPro" id="IPR006020">
    <property type="entry name" value="PTB/PI_dom"/>
</dbReference>
<keyword evidence="4" id="KW-0254">Endocytosis</keyword>
<feature type="compositionally biased region" description="Low complexity" evidence="8">
    <location>
        <begin position="33"/>
        <end position="49"/>
    </location>
</feature>
<dbReference type="Pfam" id="PF14719">
    <property type="entry name" value="PID_2"/>
    <property type="match status" value="1"/>
</dbReference>
<dbReference type="SUPFAM" id="SSF50729">
    <property type="entry name" value="PH domain-like"/>
    <property type="match status" value="1"/>
</dbReference>
<protein>
    <submittedName>
        <fullName evidence="10">Low density lipoprotein receptor adapter protein 1-B</fullName>
    </submittedName>
</protein>
<evidence type="ECO:0000256" key="4">
    <source>
        <dbReference type="ARBA" id="ARBA00022583"/>
    </source>
</evidence>
<dbReference type="InterPro" id="IPR051133">
    <property type="entry name" value="Adapter_Engulfment-Domain"/>
</dbReference>